<keyword evidence="10" id="KW-1185">Reference proteome</keyword>
<comment type="caution">
    <text evidence="9">The sequence shown here is derived from an EMBL/GenBank/DDBJ whole genome shotgun (WGS) entry which is preliminary data.</text>
</comment>
<evidence type="ECO:0000256" key="6">
    <source>
        <dbReference type="ARBA" id="ARBA00023242"/>
    </source>
</evidence>
<protein>
    <recommendedName>
        <fullName evidence="8">Zn(2)-C6 fungal-type domain-containing protein</fullName>
    </recommendedName>
</protein>
<dbReference type="STRING" id="113226.A0A139IM25"/>
<dbReference type="SMART" id="SM00066">
    <property type="entry name" value="GAL4"/>
    <property type="match status" value="1"/>
</dbReference>
<dbReference type="PROSITE" id="PS50048">
    <property type="entry name" value="ZN2_CY6_FUNGAL_2"/>
    <property type="match status" value="1"/>
</dbReference>
<accession>A0A139IM25</accession>
<dbReference type="GO" id="GO:0006351">
    <property type="term" value="P:DNA-templated transcription"/>
    <property type="evidence" value="ECO:0007669"/>
    <property type="project" value="InterPro"/>
</dbReference>
<dbReference type="CDD" id="cd12148">
    <property type="entry name" value="fungal_TF_MHR"/>
    <property type="match status" value="1"/>
</dbReference>
<dbReference type="GO" id="GO:0008270">
    <property type="term" value="F:zinc ion binding"/>
    <property type="evidence" value="ECO:0007669"/>
    <property type="project" value="InterPro"/>
</dbReference>
<proteinExistence type="predicted"/>
<keyword evidence="4" id="KW-0238">DNA-binding</keyword>
<dbReference type="PANTHER" id="PTHR31944:SF130">
    <property type="entry name" value="ZN(II)2CYS6 TRANSCRIPTION FACTO (EUROFUNG)"/>
    <property type="match status" value="1"/>
</dbReference>
<reference evidence="9 10" key="1">
    <citation type="submission" date="2015-07" db="EMBL/GenBank/DDBJ databases">
        <title>Comparative genomics of the Sigatoka disease complex on banana suggests a link between parallel evolutionary changes in Pseudocercospora fijiensis and Pseudocercospora eumusae and increased virulence on the banana host.</title>
        <authorList>
            <person name="Chang T.-C."/>
            <person name="Salvucci A."/>
            <person name="Crous P.W."/>
            <person name="Stergiopoulos I."/>
        </authorList>
    </citation>
    <scope>NUCLEOTIDE SEQUENCE [LARGE SCALE GENOMIC DNA]</scope>
    <source>
        <strain evidence="9 10">CBS 116634</strain>
    </source>
</reference>
<sequence length="785" mass="87830">MPTDPFLPEGRQFPRTRSPDAGGGNDRKRRRKVLSCYDCRRRKLQCDRALPACGRCTKAGQASNCLYLEDATDAPLRDPIQENTPGSHHSTKLPAFYAHSSRPIGASAPTGDLLSRLEYQDGRIKQLEGLLAKASGQPGKMHLPPSPESITGGETVAPVQVSNPRLMVRYKTNIDEDRETTLLRGQSFKTQFHGNTHPGALIARIPELHGFTRETFDQFPALSRIKEDMGSLEDRVDYAGSKYPAVSNDELKAMMPLRTEADQLIELYLDNYGSLYHVIHLPSFWKEYTEMWTEGIENSTPHFVAMVLLMMAAAQCLTSTSPWLYRANSSTAREKAVAWISAVDNWLLAQSQKHVAAIDFQVRVILLVAKQVAARKFKRTWTECGSVLRFCMAAGLHRTPDLIRKPTSVLDKELRKRVWAAVTELELQASFDRGMISAPWALQSDCPAPTHISDDDIDQETPHLPALRRPNDFTPVSFLCLASDSHQLRATLNTYLNNIRQPVSFEESKRYTDEIDYFLQSMPDWIGSSSEIPRAMLSINLRQYLLVLHDRQIRTAETKAERDFSRMILIETATKMIEAHKSLTSKGYYALEMLCNDQLRAALSLCHITANNPHADDALGRAIDEAALRLVPEVIEMLTDKVIRFGREQRQLWILLAASGYMKSKKEPSKRLFFMQEAVDKITRPYYKIMACQEDNPAGTKTTTINTAPVAPRGLNQGMLEYCPSSNPATTAGAAQPGMTDPTQMLDLDEIAAWTFDDWNFSPADLGAMQFPGPGPGFDGTGALS</sequence>
<organism evidence="9 10">
    <name type="scientific">Pseudocercospora musae</name>
    <dbReference type="NCBI Taxonomy" id="113226"/>
    <lineage>
        <taxon>Eukaryota</taxon>
        <taxon>Fungi</taxon>
        <taxon>Dikarya</taxon>
        <taxon>Ascomycota</taxon>
        <taxon>Pezizomycotina</taxon>
        <taxon>Dothideomycetes</taxon>
        <taxon>Dothideomycetidae</taxon>
        <taxon>Mycosphaerellales</taxon>
        <taxon>Mycosphaerellaceae</taxon>
        <taxon>Pseudocercospora</taxon>
    </lineage>
</organism>
<dbReference type="Pfam" id="PF04082">
    <property type="entry name" value="Fungal_trans"/>
    <property type="match status" value="1"/>
</dbReference>
<dbReference type="CDD" id="cd00067">
    <property type="entry name" value="GAL4"/>
    <property type="match status" value="1"/>
</dbReference>
<evidence type="ECO:0000256" key="2">
    <source>
        <dbReference type="ARBA" id="ARBA00022833"/>
    </source>
</evidence>
<evidence type="ECO:0000256" key="7">
    <source>
        <dbReference type="SAM" id="MobiDB-lite"/>
    </source>
</evidence>
<dbReference type="Proteomes" id="UP000073492">
    <property type="component" value="Unassembled WGS sequence"/>
</dbReference>
<evidence type="ECO:0000313" key="10">
    <source>
        <dbReference type="Proteomes" id="UP000073492"/>
    </source>
</evidence>
<keyword evidence="2" id="KW-0862">Zinc</keyword>
<evidence type="ECO:0000256" key="3">
    <source>
        <dbReference type="ARBA" id="ARBA00023015"/>
    </source>
</evidence>
<dbReference type="GO" id="GO:0000978">
    <property type="term" value="F:RNA polymerase II cis-regulatory region sequence-specific DNA binding"/>
    <property type="evidence" value="ECO:0007669"/>
    <property type="project" value="TreeGrafter"/>
</dbReference>
<evidence type="ECO:0000256" key="5">
    <source>
        <dbReference type="ARBA" id="ARBA00023163"/>
    </source>
</evidence>
<evidence type="ECO:0000313" key="9">
    <source>
        <dbReference type="EMBL" id="KXT15612.1"/>
    </source>
</evidence>
<dbReference type="InterPro" id="IPR001138">
    <property type="entry name" value="Zn2Cys6_DnaBD"/>
</dbReference>
<dbReference type="PANTHER" id="PTHR31944">
    <property type="entry name" value="HEME-RESPONSIVE ZINC FINGER TRANSCRIPTION FACTOR HAP1"/>
    <property type="match status" value="1"/>
</dbReference>
<dbReference type="EMBL" id="LFZO01000054">
    <property type="protein sequence ID" value="KXT15612.1"/>
    <property type="molecule type" value="Genomic_DNA"/>
</dbReference>
<keyword evidence="5" id="KW-0804">Transcription</keyword>
<feature type="region of interest" description="Disordered" evidence="7">
    <location>
        <begin position="1"/>
        <end position="28"/>
    </location>
</feature>
<evidence type="ECO:0000259" key="8">
    <source>
        <dbReference type="PROSITE" id="PS50048"/>
    </source>
</evidence>
<dbReference type="PROSITE" id="PS00463">
    <property type="entry name" value="ZN2_CY6_FUNGAL_1"/>
    <property type="match status" value="1"/>
</dbReference>
<feature type="region of interest" description="Disordered" evidence="7">
    <location>
        <begin position="135"/>
        <end position="154"/>
    </location>
</feature>
<dbReference type="GO" id="GO:0001228">
    <property type="term" value="F:DNA-binding transcription activator activity, RNA polymerase II-specific"/>
    <property type="evidence" value="ECO:0007669"/>
    <property type="project" value="TreeGrafter"/>
</dbReference>
<dbReference type="InterPro" id="IPR036864">
    <property type="entry name" value="Zn2-C6_fun-type_DNA-bd_sf"/>
</dbReference>
<evidence type="ECO:0000256" key="4">
    <source>
        <dbReference type="ARBA" id="ARBA00023125"/>
    </source>
</evidence>
<dbReference type="OrthoDB" id="4236860at2759"/>
<gene>
    <name evidence="9" type="ORF">AC579_5854</name>
</gene>
<name>A0A139IM25_9PEZI</name>
<dbReference type="Gene3D" id="4.10.240.10">
    <property type="entry name" value="Zn(2)-C6 fungal-type DNA-binding domain"/>
    <property type="match status" value="1"/>
</dbReference>
<dbReference type="InterPro" id="IPR007219">
    <property type="entry name" value="XnlR_reg_dom"/>
</dbReference>
<keyword evidence="3" id="KW-0805">Transcription regulation</keyword>
<feature type="domain" description="Zn(2)-C6 fungal-type" evidence="8">
    <location>
        <begin position="35"/>
        <end position="67"/>
    </location>
</feature>
<keyword evidence="1" id="KW-0479">Metal-binding</keyword>
<keyword evidence="6" id="KW-0539">Nucleus</keyword>
<dbReference type="InterPro" id="IPR051430">
    <property type="entry name" value="Fungal_TF_Env_Response"/>
</dbReference>
<dbReference type="SUPFAM" id="SSF57701">
    <property type="entry name" value="Zn2/Cys6 DNA-binding domain"/>
    <property type="match status" value="1"/>
</dbReference>
<dbReference type="AlphaFoldDB" id="A0A139IM25"/>
<evidence type="ECO:0000256" key="1">
    <source>
        <dbReference type="ARBA" id="ARBA00022723"/>
    </source>
</evidence>
<dbReference type="Pfam" id="PF00172">
    <property type="entry name" value="Zn_clus"/>
    <property type="match status" value="1"/>
</dbReference>
<dbReference type="GO" id="GO:0005634">
    <property type="term" value="C:nucleus"/>
    <property type="evidence" value="ECO:0007669"/>
    <property type="project" value="TreeGrafter"/>
</dbReference>